<dbReference type="Proteomes" id="UP000317171">
    <property type="component" value="Chromosome"/>
</dbReference>
<organism evidence="1 2">
    <name type="scientific">Gimesia alba</name>
    <dbReference type="NCBI Taxonomy" id="2527973"/>
    <lineage>
        <taxon>Bacteria</taxon>
        <taxon>Pseudomonadati</taxon>
        <taxon>Planctomycetota</taxon>
        <taxon>Planctomycetia</taxon>
        <taxon>Planctomycetales</taxon>
        <taxon>Planctomycetaceae</taxon>
        <taxon>Gimesia</taxon>
    </lineage>
</organism>
<dbReference type="Pfam" id="PF07606">
    <property type="entry name" value="DUF1569"/>
    <property type="match status" value="1"/>
</dbReference>
<dbReference type="Gene3D" id="1.20.120.450">
    <property type="entry name" value="dinb family like domain"/>
    <property type="match status" value="1"/>
</dbReference>
<accession>A0A517RJQ8</accession>
<gene>
    <name evidence="1" type="ORF">Pan241w_42170</name>
</gene>
<dbReference type="RefSeq" id="WP_145219295.1">
    <property type="nucleotide sequence ID" value="NZ_CP036269.1"/>
</dbReference>
<reference evidence="1 2" key="1">
    <citation type="submission" date="2019-02" db="EMBL/GenBank/DDBJ databases">
        <title>Deep-cultivation of Planctomycetes and their phenomic and genomic characterization uncovers novel biology.</title>
        <authorList>
            <person name="Wiegand S."/>
            <person name="Jogler M."/>
            <person name="Boedeker C."/>
            <person name="Pinto D."/>
            <person name="Vollmers J."/>
            <person name="Rivas-Marin E."/>
            <person name="Kohn T."/>
            <person name="Peeters S.H."/>
            <person name="Heuer A."/>
            <person name="Rast P."/>
            <person name="Oberbeckmann S."/>
            <person name="Bunk B."/>
            <person name="Jeske O."/>
            <person name="Meyerdierks A."/>
            <person name="Storesund J.E."/>
            <person name="Kallscheuer N."/>
            <person name="Luecker S."/>
            <person name="Lage O.M."/>
            <person name="Pohl T."/>
            <person name="Merkel B.J."/>
            <person name="Hornburger P."/>
            <person name="Mueller R.-W."/>
            <person name="Bruemmer F."/>
            <person name="Labrenz M."/>
            <person name="Spormann A.M."/>
            <person name="Op den Camp H."/>
            <person name="Overmann J."/>
            <person name="Amann R."/>
            <person name="Jetten M.S.M."/>
            <person name="Mascher T."/>
            <person name="Medema M.H."/>
            <person name="Devos D.P."/>
            <person name="Kaster A.-K."/>
            <person name="Ovreas L."/>
            <person name="Rohde M."/>
            <person name="Galperin M.Y."/>
            <person name="Jogler C."/>
        </authorList>
    </citation>
    <scope>NUCLEOTIDE SEQUENCE [LARGE SCALE GENOMIC DNA]</scope>
    <source>
        <strain evidence="1 2">Pan241w</strain>
    </source>
</reference>
<keyword evidence="2" id="KW-1185">Reference proteome</keyword>
<name>A0A517RJQ8_9PLAN</name>
<dbReference type="EMBL" id="CP036269">
    <property type="protein sequence ID" value="QDT44111.1"/>
    <property type="molecule type" value="Genomic_DNA"/>
</dbReference>
<protein>
    <recommendedName>
        <fullName evidence="3">DUF1569 domain-containing protein</fullName>
    </recommendedName>
</protein>
<proteinExistence type="predicted"/>
<sequence>MTVITKKVQGRRAVHFDSWDDLLADAEQMAKSNVHMIGNWSLGQILMHLAMSLNTSIDGIDFRLPAPMRFFMRLFMKHKFLHVALPAGFKSSEKYIPGETTTEAGLAALQTAVERQHRELSRVDHPAFGKLTNQEWEDFQLRHAEMHMSFVIPD</sequence>
<dbReference type="AlphaFoldDB" id="A0A517RJQ8"/>
<dbReference type="InterPro" id="IPR011463">
    <property type="entry name" value="DUF1569"/>
</dbReference>
<dbReference type="InterPro" id="IPR034660">
    <property type="entry name" value="DinB/YfiT-like"/>
</dbReference>
<evidence type="ECO:0000313" key="1">
    <source>
        <dbReference type="EMBL" id="QDT44111.1"/>
    </source>
</evidence>
<evidence type="ECO:0000313" key="2">
    <source>
        <dbReference type="Proteomes" id="UP000317171"/>
    </source>
</evidence>
<dbReference type="OrthoDB" id="282689at2"/>
<dbReference type="KEGG" id="gaz:Pan241w_42170"/>
<evidence type="ECO:0008006" key="3">
    <source>
        <dbReference type="Google" id="ProtNLM"/>
    </source>
</evidence>